<comment type="caution">
    <text evidence="2">The sequence shown here is derived from an EMBL/GenBank/DDBJ whole genome shotgun (WGS) entry which is preliminary data.</text>
</comment>
<name>A0A179DMG9_9SPHI</name>
<accession>A0A179DMG9</accession>
<dbReference type="PANTHER" id="PTHR15032">
    <property type="entry name" value="N-ACYL-PHOSPHATIDYLETHANOLAMINE-HYDROLYZING PHOSPHOLIPASE D"/>
    <property type="match status" value="1"/>
</dbReference>
<protein>
    <submittedName>
        <fullName evidence="2">MBL fold metallo-hydrolase</fullName>
    </submittedName>
</protein>
<organism evidence="2 3">
    <name type="scientific">Pedobacter psychrophilus</name>
    <dbReference type="NCBI Taxonomy" id="1826909"/>
    <lineage>
        <taxon>Bacteria</taxon>
        <taxon>Pseudomonadati</taxon>
        <taxon>Bacteroidota</taxon>
        <taxon>Sphingobacteriia</taxon>
        <taxon>Sphingobacteriales</taxon>
        <taxon>Sphingobacteriaceae</taxon>
        <taxon>Pedobacter</taxon>
    </lineage>
</organism>
<dbReference type="SUPFAM" id="SSF56281">
    <property type="entry name" value="Metallo-hydrolase/oxidoreductase"/>
    <property type="match status" value="1"/>
</dbReference>
<dbReference type="Proteomes" id="UP000078459">
    <property type="component" value="Unassembled WGS sequence"/>
</dbReference>
<keyword evidence="3" id="KW-1185">Reference proteome</keyword>
<dbReference type="Gene3D" id="3.60.15.10">
    <property type="entry name" value="Ribonuclease Z/Hydroxyacylglutathione hydrolase-like"/>
    <property type="match status" value="1"/>
</dbReference>
<evidence type="ECO:0000313" key="3">
    <source>
        <dbReference type="Proteomes" id="UP000078459"/>
    </source>
</evidence>
<dbReference type="AlphaFoldDB" id="A0A179DMG9"/>
<reference evidence="2 3" key="2">
    <citation type="submission" date="2016-06" db="EMBL/GenBank/DDBJ databases">
        <title>Pedobacter psychrophilus sp. nov., isolated from Antarctic fragmentary rock.</title>
        <authorList>
            <person name="Svec P."/>
        </authorList>
    </citation>
    <scope>NUCLEOTIDE SEQUENCE [LARGE SCALE GENOMIC DNA]</scope>
    <source>
        <strain evidence="2 3">CCM 8644</strain>
    </source>
</reference>
<evidence type="ECO:0000259" key="1">
    <source>
        <dbReference type="Pfam" id="PF12706"/>
    </source>
</evidence>
<dbReference type="RefSeq" id="WP_068821130.1">
    <property type="nucleotide sequence ID" value="NZ_LWHJ01000011.1"/>
</dbReference>
<gene>
    <name evidence="2" type="ORF">A5893_03000</name>
</gene>
<dbReference type="OrthoDB" id="9805728at2"/>
<dbReference type="InterPro" id="IPR001279">
    <property type="entry name" value="Metallo-B-lactamas"/>
</dbReference>
<dbReference type="InterPro" id="IPR036866">
    <property type="entry name" value="RibonucZ/Hydroxyglut_hydro"/>
</dbReference>
<dbReference type="PANTHER" id="PTHR15032:SF4">
    <property type="entry name" value="N-ACYL-PHOSPHATIDYLETHANOLAMINE-HYDROLYZING PHOSPHOLIPASE D"/>
    <property type="match status" value="1"/>
</dbReference>
<dbReference type="GO" id="GO:0005737">
    <property type="term" value="C:cytoplasm"/>
    <property type="evidence" value="ECO:0007669"/>
    <property type="project" value="TreeGrafter"/>
</dbReference>
<feature type="domain" description="Metallo-beta-lactamase" evidence="1">
    <location>
        <begin position="114"/>
        <end position="307"/>
    </location>
</feature>
<dbReference type="Pfam" id="PF12706">
    <property type="entry name" value="Lactamase_B_2"/>
    <property type="match status" value="1"/>
</dbReference>
<reference evidence="2 3" key="1">
    <citation type="submission" date="2016-04" db="EMBL/GenBank/DDBJ databases">
        <authorList>
            <person name="Evans L.H."/>
            <person name="Alamgir A."/>
            <person name="Owens N."/>
            <person name="Weber N.D."/>
            <person name="Virtaneva K."/>
            <person name="Barbian K."/>
            <person name="Babar A."/>
            <person name="Rosenke K."/>
        </authorList>
    </citation>
    <scope>NUCLEOTIDE SEQUENCE [LARGE SCALE GENOMIC DNA]</scope>
    <source>
        <strain evidence="2 3">CCM 8644</strain>
    </source>
</reference>
<dbReference type="GO" id="GO:0016787">
    <property type="term" value="F:hydrolase activity"/>
    <property type="evidence" value="ECO:0007669"/>
    <property type="project" value="UniProtKB-KW"/>
</dbReference>
<keyword evidence="2" id="KW-0378">Hydrolase</keyword>
<dbReference type="STRING" id="1826909.A5893_03000"/>
<proteinExistence type="predicted"/>
<sequence length="359" mass="41208">MVIYISLAIAIIAFFILTFLNSSVFGAEPKSEQFLKYPNYKDGVFYNQSLTEVMSPDGSFIKILKEWINKPKDNVPKNIIPIIKTDLINFNPGNEPKIIWFGHSSYLIYIEGKKILIDPVFNRASPVSLMGKPFKMSDEYTANDFPEIDILVISHDHYDHLDYQFFKDILPKTKQIITSKGIDVHLKLWGATENQLTSLNWDESASIENFNFTCLPARHFSGRKFKRAISLWSSFALKTENYNLYLGGDSGFDTHFEKIGNEYGPFDLAILECGQYGKYWPKIHMTPEETVKASKLLKAKVLMPVHWAKFALSTHSWIEPIERAVLEAEKENVSILTPQIGETFGLGGEQNFEKWWRVV</sequence>
<evidence type="ECO:0000313" key="2">
    <source>
        <dbReference type="EMBL" id="OAQ42098.1"/>
    </source>
</evidence>
<dbReference type="EMBL" id="LWHJ01000011">
    <property type="protein sequence ID" value="OAQ42098.1"/>
    <property type="molecule type" value="Genomic_DNA"/>
</dbReference>